<name>A0A1H1QMF9_9BRAD</name>
<evidence type="ECO:0000313" key="2">
    <source>
        <dbReference type="Proteomes" id="UP000243904"/>
    </source>
</evidence>
<sequence>MVHWSSLSPDARELLRKLVEGCCYEPADENLVTLMECGLIEHGANGWQPTPNGRSTYVVRDRVRRRNFA</sequence>
<dbReference type="EMBL" id="LT629750">
    <property type="protein sequence ID" value="SDS24660.1"/>
    <property type="molecule type" value="Genomic_DNA"/>
</dbReference>
<reference evidence="2" key="1">
    <citation type="submission" date="2016-10" db="EMBL/GenBank/DDBJ databases">
        <authorList>
            <person name="Varghese N."/>
            <person name="Submissions S."/>
        </authorList>
    </citation>
    <scope>NUCLEOTIDE SEQUENCE [LARGE SCALE GENOMIC DNA]</scope>
    <source>
        <strain evidence="2">GAS369</strain>
    </source>
</reference>
<dbReference type="Proteomes" id="UP000243904">
    <property type="component" value="Chromosome I"/>
</dbReference>
<evidence type="ECO:0000313" key="1">
    <source>
        <dbReference type="EMBL" id="SDS24660.1"/>
    </source>
</evidence>
<dbReference type="AlphaFoldDB" id="A0A1H1QMF9"/>
<proteinExistence type="predicted"/>
<organism evidence="1 2">
    <name type="scientific">Bradyrhizobium canariense</name>
    <dbReference type="NCBI Taxonomy" id="255045"/>
    <lineage>
        <taxon>Bacteria</taxon>
        <taxon>Pseudomonadati</taxon>
        <taxon>Pseudomonadota</taxon>
        <taxon>Alphaproteobacteria</taxon>
        <taxon>Hyphomicrobiales</taxon>
        <taxon>Nitrobacteraceae</taxon>
        <taxon>Bradyrhizobium</taxon>
    </lineage>
</organism>
<accession>A0A1H1QMF9</accession>
<protein>
    <submittedName>
        <fullName evidence="1">Uncharacterized protein</fullName>
    </submittedName>
</protein>
<keyword evidence="2" id="KW-1185">Reference proteome</keyword>
<gene>
    <name evidence="1" type="ORF">SAMN05444158_1460</name>
</gene>